<dbReference type="Proteomes" id="UP001230156">
    <property type="component" value="Unassembled WGS sequence"/>
</dbReference>
<comment type="caution">
    <text evidence="5">The sequence shown here is derived from an EMBL/GenBank/DDBJ whole genome shotgun (WGS) entry which is preliminary data.</text>
</comment>
<dbReference type="GO" id="GO:0016829">
    <property type="term" value="F:lyase activity"/>
    <property type="evidence" value="ECO:0007669"/>
    <property type="project" value="UniProtKB-KW"/>
</dbReference>
<dbReference type="Pfam" id="PF03328">
    <property type="entry name" value="HpcH_HpaI"/>
    <property type="match status" value="1"/>
</dbReference>
<dbReference type="InterPro" id="IPR040442">
    <property type="entry name" value="Pyrv_kinase-like_dom_sf"/>
</dbReference>
<comment type="similarity">
    <text evidence="1">Belongs to the HpcH/HpaI aldolase family.</text>
</comment>
<dbReference type="SUPFAM" id="SSF51621">
    <property type="entry name" value="Phosphoenolpyruvate/pyruvate domain"/>
    <property type="match status" value="1"/>
</dbReference>
<reference evidence="6" key="1">
    <citation type="submission" date="2023-08" db="EMBL/GenBank/DDBJ databases">
        <title>Rhodospirillaceae gen. nov., a novel taxon isolated from the Yangtze River Yuezi River estuary sludge.</title>
        <authorList>
            <person name="Ruan L."/>
        </authorList>
    </citation>
    <scope>NUCLEOTIDE SEQUENCE [LARGE SCALE GENOMIC DNA]</scope>
    <source>
        <strain evidence="6">R-7</strain>
    </source>
</reference>
<sequence length="266" mass="28244">MYRENVLKQRLAKGESVFGCWVDTGSSTVIEILGHAGFDFVVIDLEHGQGDIGSATEMIRAAQVTGMSAVIRVPSNDPIFLKRILEVGADSLMIPQIETAEEAKAAVRACRYPPQGARGYAAPVVRASSYGKVKDYIHRANDNLLLILQIESASAVKHAAEIASVEGVDVAFIGVNDLGGSIGKLEQLDHPDVRKLVAEAEAALKKTGRVMGTVPSAGATPKELFAAGYRMVPLAVDVALLRDAALACVREHAPSGKNAPGEAKRY</sequence>
<protein>
    <submittedName>
        <fullName evidence="5">Aldolase/citrate lyase family protein</fullName>
    </submittedName>
</protein>
<evidence type="ECO:0000259" key="4">
    <source>
        <dbReference type="Pfam" id="PF03328"/>
    </source>
</evidence>
<proteinExistence type="inferred from homology"/>
<dbReference type="PANTHER" id="PTHR30502">
    <property type="entry name" value="2-KETO-3-DEOXY-L-RHAMNONATE ALDOLASE"/>
    <property type="match status" value="1"/>
</dbReference>
<gene>
    <name evidence="5" type="ORF">Q8A70_19955</name>
</gene>
<feature type="domain" description="HpcH/HpaI aldolase/citrate lyase" evidence="4">
    <location>
        <begin position="18"/>
        <end position="243"/>
    </location>
</feature>
<dbReference type="InterPro" id="IPR050251">
    <property type="entry name" value="HpcH-HpaI_aldolase"/>
</dbReference>
<organism evidence="5 6">
    <name type="scientific">Dongia sedimenti</name>
    <dbReference type="NCBI Taxonomy" id="3064282"/>
    <lineage>
        <taxon>Bacteria</taxon>
        <taxon>Pseudomonadati</taxon>
        <taxon>Pseudomonadota</taxon>
        <taxon>Alphaproteobacteria</taxon>
        <taxon>Rhodospirillales</taxon>
        <taxon>Dongiaceae</taxon>
        <taxon>Dongia</taxon>
    </lineage>
</organism>
<keyword evidence="3 5" id="KW-0456">Lyase</keyword>
<keyword evidence="6" id="KW-1185">Reference proteome</keyword>
<accession>A0ABU0YQG5</accession>
<evidence type="ECO:0000313" key="6">
    <source>
        <dbReference type="Proteomes" id="UP001230156"/>
    </source>
</evidence>
<dbReference type="PANTHER" id="PTHR30502:SF0">
    <property type="entry name" value="PHOSPHOENOLPYRUVATE CARBOXYLASE FAMILY PROTEIN"/>
    <property type="match status" value="1"/>
</dbReference>
<dbReference type="InterPro" id="IPR015813">
    <property type="entry name" value="Pyrv/PenolPyrv_kinase-like_dom"/>
</dbReference>
<dbReference type="EMBL" id="JAUYVI010000006">
    <property type="protein sequence ID" value="MDQ7249974.1"/>
    <property type="molecule type" value="Genomic_DNA"/>
</dbReference>
<keyword evidence="2" id="KW-0479">Metal-binding</keyword>
<evidence type="ECO:0000256" key="3">
    <source>
        <dbReference type="ARBA" id="ARBA00023239"/>
    </source>
</evidence>
<name>A0ABU0YQG5_9PROT</name>
<dbReference type="Gene3D" id="3.20.20.60">
    <property type="entry name" value="Phosphoenolpyruvate-binding domains"/>
    <property type="match status" value="1"/>
</dbReference>
<evidence type="ECO:0000256" key="1">
    <source>
        <dbReference type="ARBA" id="ARBA00005568"/>
    </source>
</evidence>
<evidence type="ECO:0000256" key="2">
    <source>
        <dbReference type="ARBA" id="ARBA00022723"/>
    </source>
</evidence>
<dbReference type="InterPro" id="IPR005000">
    <property type="entry name" value="Aldolase/citrate-lyase_domain"/>
</dbReference>
<dbReference type="RefSeq" id="WP_379958621.1">
    <property type="nucleotide sequence ID" value="NZ_JAUYVI010000006.1"/>
</dbReference>
<evidence type="ECO:0000313" key="5">
    <source>
        <dbReference type="EMBL" id="MDQ7249974.1"/>
    </source>
</evidence>